<evidence type="ECO:0000259" key="17">
    <source>
        <dbReference type="PROSITE" id="PS51711"/>
    </source>
</evidence>
<dbReference type="SUPFAM" id="SSF52540">
    <property type="entry name" value="P-loop containing nucleoside triphosphate hydrolases"/>
    <property type="match status" value="1"/>
</dbReference>
<dbReference type="InterPro" id="IPR011640">
    <property type="entry name" value="Fe2_transport_prot_B_C"/>
</dbReference>
<dbReference type="GO" id="GO:0015093">
    <property type="term" value="F:ferrous iron transmembrane transporter activity"/>
    <property type="evidence" value="ECO:0007669"/>
    <property type="project" value="UniProtKB-UniRule"/>
</dbReference>
<dbReference type="GO" id="GO:0005525">
    <property type="term" value="F:GTP binding"/>
    <property type="evidence" value="ECO:0007669"/>
    <property type="project" value="UniProtKB-KW"/>
</dbReference>
<organism evidence="18 19">
    <name type="scientific">Thiocapsa roseopersicina</name>
    <dbReference type="NCBI Taxonomy" id="1058"/>
    <lineage>
        <taxon>Bacteria</taxon>
        <taxon>Pseudomonadati</taxon>
        <taxon>Pseudomonadota</taxon>
        <taxon>Gammaproteobacteria</taxon>
        <taxon>Chromatiales</taxon>
        <taxon>Chromatiaceae</taxon>
        <taxon>Thiocapsa</taxon>
    </lineage>
</organism>
<comment type="function">
    <text evidence="16">Probable transporter of a GTP-driven Fe(2+) uptake system.</text>
</comment>
<accession>A0A1H2TX16</accession>
<dbReference type="PRINTS" id="PR00326">
    <property type="entry name" value="GTP1OBG"/>
</dbReference>
<keyword evidence="12 16" id="KW-0472">Membrane</keyword>
<keyword evidence="10" id="KW-0406">Ion transport</keyword>
<dbReference type="InterPro" id="IPR011642">
    <property type="entry name" value="Gate_dom"/>
</dbReference>
<keyword evidence="7 14" id="KW-0547">Nucleotide-binding</keyword>
<dbReference type="Pfam" id="PF02421">
    <property type="entry name" value="FeoB_N"/>
    <property type="match status" value="1"/>
</dbReference>
<feature type="binding site" evidence="14">
    <location>
        <begin position="166"/>
        <end position="168"/>
    </location>
    <ligand>
        <name>GTP</name>
        <dbReference type="ChEBI" id="CHEBI:37565"/>
        <label>1</label>
    </ligand>
</feature>
<dbReference type="FunFam" id="3.40.50.300:FF:000426">
    <property type="entry name" value="Ferrous iron transport protein B"/>
    <property type="match status" value="1"/>
</dbReference>
<dbReference type="Pfam" id="PF17910">
    <property type="entry name" value="FeoB_Cyto"/>
    <property type="match status" value="1"/>
</dbReference>
<evidence type="ECO:0000256" key="13">
    <source>
        <dbReference type="NCBIfam" id="TIGR00437"/>
    </source>
</evidence>
<feature type="binding site" evidence="15">
    <location>
        <position position="42"/>
    </location>
    <ligand>
        <name>Mg(2+)</name>
        <dbReference type="ChEBI" id="CHEBI:18420"/>
        <label>2</label>
    </ligand>
</feature>
<feature type="transmembrane region" description="Helical" evidence="16">
    <location>
        <begin position="333"/>
        <end position="360"/>
    </location>
</feature>
<evidence type="ECO:0000256" key="15">
    <source>
        <dbReference type="PIRSR" id="PIRSR603373-2"/>
    </source>
</evidence>
<evidence type="ECO:0000256" key="3">
    <source>
        <dbReference type="ARBA" id="ARBA00022475"/>
    </source>
</evidence>
<evidence type="ECO:0000256" key="14">
    <source>
        <dbReference type="PIRSR" id="PIRSR603373-1"/>
    </source>
</evidence>
<evidence type="ECO:0000313" key="18">
    <source>
        <dbReference type="EMBL" id="SDW48442.1"/>
    </source>
</evidence>
<dbReference type="Pfam" id="PF07670">
    <property type="entry name" value="Gate"/>
    <property type="match status" value="2"/>
</dbReference>
<evidence type="ECO:0000256" key="1">
    <source>
        <dbReference type="ARBA" id="ARBA00004429"/>
    </source>
</evidence>
<feature type="binding site" evidence="14">
    <location>
        <begin position="137"/>
        <end position="140"/>
    </location>
    <ligand>
        <name>GTP</name>
        <dbReference type="ChEBI" id="CHEBI:37565"/>
        <label>1</label>
    </ligand>
</feature>
<evidence type="ECO:0000256" key="10">
    <source>
        <dbReference type="ARBA" id="ARBA00023065"/>
    </source>
</evidence>
<dbReference type="PANTHER" id="PTHR43185:SF1">
    <property type="entry name" value="FE(2+) TRANSPORTER FEOB"/>
    <property type="match status" value="1"/>
</dbReference>
<dbReference type="CDD" id="cd01879">
    <property type="entry name" value="FeoB"/>
    <property type="match status" value="1"/>
</dbReference>
<sequence length="792" mass="84335">MSNPSNGTGSEAGKQTMSKPLTIGVVGNPNCGKTTLFNALTGSRQRVGNWPGVTVERKIGRYRFEGSIVHLVDLPGTYSLDVSDHDLSLDERIARDFIHDREADLVLNILDATNLERNLYLTTQLIEMGRPLVVALNMMDVARERGMKIDVAALAKRLGCPVVPISAATGSGIADLKRVLLESQATHPIPQIEIPYQPLLEKAIAALLPRVTPIARENGDSPRWLAARLLEGDDLAQRLVGDQVAPGEVRALLGDQADDLDILVADARYSFAHALTQATVTQVGKVSRNLSDRIDRVMLNRMLGIPIFLVVMYLMFMFTINIGGAFIDVFDQAAGTLFVDGTAHILAGLGAPAWLILLLADGVGGGIQVVATFIPIIAFLYIFMSILEDSGYMARAAFVMDRFMRAIGLPGKSFVPLLVGFGCNVPAIMAARTLENQRDRTLTVLMAPFMSCGARLPVYVLFAAAFFPVGGQNIVFGLYLIGIAVAVLTGFVMKNTLLKGDATPFIMELPPYHLPTLKGVALRTLDRTGGFVIRAGQVIVPMVLVLNVMNSVGTDGSFGNENSDKSVLAEVGRTLSPAFAPMGLDAENWPATVGIFTGILAKEAVVGTLDATYSALAVADAGETEEETPFDLKAGLLGALATIPANLADALGSWEDPMGLNVGDLTDTAAVAESQEITTGTFGAMASRFDGAAGAFAYLLFILLYAPCVAAIAAIYRETSPGWAAFTVLWTTGLGYIVATVFYQSAIFARDPTSSAAWIAGMLALFAAVVIGMRISAERGGPRQTELVREGA</sequence>
<dbReference type="EMBL" id="FNNZ01000004">
    <property type="protein sequence ID" value="SDW48442.1"/>
    <property type="molecule type" value="Genomic_DNA"/>
</dbReference>
<keyword evidence="6 16" id="KW-0812">Transmembrane</keyword>
<feature type="transmembrane region" description="Helical" evidence="16">
    <location>
        <begin position="695"/>
        <end position="716"/>
    </location>
</feature>
<keyword evidence="15" id="KW-0460">Magnesium</keyword>
<dbReference type="InterPro" id="IPR041069">
    <property type="entry name" value="FeoB_Cyto"/>
</dbReference>
<feature type="transmembrane region" description="Helical" evidence="16">
    <location>
        <begin position="303"/>
        <end position="327"/>
    </location>
</feature>
<dbReference type="GO" id="GO:0005886">
    <property type="term" value="C:plasma membrane"/>
    <property type="evidence" value="ECO:0007669"/>
    <property type="project" value="UniProtKB-SubCell"/>
</dbReference>
<evidence type="ECO:0000256" key="9">
    <source>
        <dbReference type="ARBA" id="ARBA00023004"/>
    </source>
</evidence>
<dbReference type="InterPro" id="IPR030389">
    <property type="entry name" value="G_FEOB_dom"/>
</dbReference>
<keyword evidence="15" id="KW-0479">Metal-binding</keyword>
<dbReference type="GO" id="GO:0046872">
    <property type="term" value="F:metal ion binding"/>
    <property type="evidence" value="ECO:0007669"/>
    <property type="project" value="UniProtKB-KW"/>
</dbReference>
<evidence type="ECO:0000256" key="6">
    <source>
        <dbReference type="ARBA" id="ARBA00022692"/>
    </source>
</evidence>
<dbReference type="InterPro" id="IPR050860">
    <property type="entry name" value="FeoB_GTPase"/>
</dbReference>
<protein>
    <recommendedName>
        <fullName evidence="13 16">Ferrous iron transport protein B</fullName>
    </recommendedName>
</protein>
<keyword evidence="2 16" id="KW-0813">Transport</keyword>
<dbReference type="Pfam" id="PF07664">
    <property type="entry name" value="FeoB_C"/>
    <property type="match status" value="1"/>
</dbReference>
<evidence type="ECO:0000313" key="19">
    <source>
        <dbReference type="Proteomes" id="UP000198816"/>
    </source>
</evidence>
<dbReference type="InterPro" id="IPR003373">
    <property type="entry name" value="Fe2_transport_prot-B"/>
</dbReference>
<evidence type="ECO:0000256" key="12">
    <source>
        <dbReference type="ARBA" id="ARBA00023136"/>
    </source>
</evidence>
<feature type="binding site" evidence="14">
    <location>
        <begin position="73"/>
        <end position="76"/>
    </location>
    <ligand>
        <name>GTP</name>
        <dbReference type="ChEBI" id="CHEBI:37565"/>
        <label>1</label>
    </ligand>
</feature>
<reference evidence="19" key="1">
    <citation type="submission" date="2016-10" db="EMBL/GenBank/DDBJ databases">
        <authorList>
            <person name="Varghese N."/>
            <person name="Submissions S."/>
        </authorList>
    </citation>
    <scope>NUCLEOTIDE SEQUENCE [LARGE SCALE GENOMIC DNA]</scope>
    <source>
        <strain evidence="19">DSM 217</strain>
    </source>
</reference>
<feature type="transmembrane region" description="Helical" evidence="16">
    <location>
        <begin position="722"/>
        <end position="743"/>
    </location>
</feature>
<feature type="binding site" evidence="15">
    <location>
        <position position="38"/>
    </location>
    <ligand>
        <name>Mg(2+)</name>
        <dbReference type="ChEBI" id="CHEBI:18420"/>
        <label>2</label>
    </ligand>
</feature>
<dbReference type="PROSITE" id="PS51711">
    <property type="entry name" value="G_FEOB"/>
    <property type="match status" value="1"/>
</dbReference>
<evidence type="ECO:0000256" key="5">
    <source>
        <dbReference type="ARBA" id="ARBA00022519"/>
    </source>
</evidence>
<dbReference type="PANTHER" id="PTHR43185">
    <property type="entry name" value="FERROUS IRON TRANSPORT PROTEIN B"/>
    <property type="match status" value="1"/>
</dbReference>
<evidence type="ECO:0000256" key="7">
    <source>
        <dbReference type="ARBA" id="ARBA00022741"/>
    </source>
</evidence>
<feature type="domain" description="FeoB-type G" evidence="17">
    <location>
        <begin position="20"/>
        <end position="186"/>
    </location>
</feature>
<keyword evidence="3" id="KW-1003">Cell membrane</keyword>
<feature type="transmembrane region" description="Helical" evidence="16">
    <location>
        <begin position="367"/>
        <end position="387"/>
    </location>
</feature>
<dbReference type="NCBIfam" id="TIGR00437">
    <property type="entry name" value="feoB"/>
    <property type="match status" value="1"/>
</dbReference>
<dbReference type="InterPro" id="IPR005225">
    <property type="entry name" value="Small_GTP-bd"/>
</dbReference>
<keyword evidence="5" id="KW-0997">Cell inner membrane</keyword>
<feature type="transmembrane region" description="Helical" evidence="16">
    <location>
        <begin position="755"/>
        <end position="777"/>
    </location>
</feature>
<feature type="binding site" evidence="15">
    <location>
        <position position="39"/>
    </location>
    <ligand>
        <name>Mg(2+)</name>
        <dbReference type="ChEBI" id="CHEBI:18420"/>
        <label>2</label>
    </ligand>
</feature>
<keyword evidence="8 16" id="KW-1133">Transmembrane helix</keyword>
<comment type="similarity">
    <text evidence="16">Belongs to the TRAFAC class TrmE-Era-EngA-EngB-Septin-like GTPase superfamily. FeoB GTPase (TC 9.A.8) family.</text>
</comment>
<feature type="transmembrane region" description="Helical" evidence="16">
    <location>
        <begin position="442"/>
        <end position="467"/>
    </location>
</feature>
<dbReference type="InterPro" id="IPR027417">
    <property type="entry name" value="P-loop_NTPase"/>
</dbReference>
<evidence type="ECO:0000256" key="8">
    <source>
        <dbReference type="ARBA" id="ARBA00022989"/>
    </source>
</evidence>
<keyword evidence="9 16" id="KW-0408">Iron</keyword>
<evidence type="ECO:0000256" key="2">
    <source>
        <dbReference type="ARBA" id="ARBA00022448"/>
    </source>
</evidence>
<dbReference type="NCBIfam" id="TIGR00231">
    <property type="entry name" value="small_GTP"/>
    <property type="match status" value="1"/>
</dbReference>
<name>A0A1H2TX16_THIRO</name>
<gene>
    <name evidence="18" type="ORF">SAMN05421783_104213</name>
</gene>
<feature type="transmembrane region" description="Helical" evidence="16">
    <location>
        <begin position="407"/>
        <end position="430"/>
    </location>
</feature>
<keyword evidence="19" id="KW-1185">Reference proteome</keyword>
<feature type="binding site" evidence="14">
    <location>
        <begin position="27"/>
        <end position="34"/>
    </location>
    <ligand>
        <name>GTP</name>
        <dbReference type="ChEBI" id="CHEBI:37565"/>
        <label>1</label>
    </ligand>
</feature>
<dbReference type="STRING" id="1058.SAMN05421783_104213"/>
<evidence type="ECO:0000256" key="4">
    <source>
        <dbReference type="ARBA" id="ARBA00022496"/>
    </source>
</evidence>
<feature type="transmembrane region" description="Helical" evidence="16">
    <location>
        <begin position="473"/>
        <end position="493"/>
    </location>
</feature>
<dbReference type="Gene3D" id="3.40.50.300">
    <property type="entry name" value="P-loop containing nucleotide triphosphate hydrolases"/>
    <property type="match status" value="1"/>
</dbReference>
<keyword evidence="11 14" id="KW-0342">GTP-binding</keyword>
<comment type="subcellular location">
    <subcellularLocation>
        <location evidence="1 16">Cell inner membrane</location>
        <topology evidence="1 16">Multi-pass membrane protein</topology>
    </subcellularLocation>
</comment>
<evidence type="ECO:0000256" key="11">
    <source>
        <dbReference type="ARBA" id="ARBA00023134"/>
    </source>
</evidence>
<keyword evidence="4 16" id="KW-0410">Iron transport</keyword>
<dbReference type="InterPro" id="IPR006073">
    <property type="entry name" value="GTP-bd"/>
</dbReference>
<evidence type="ECO:0000256" key="16">
    <source>
        <dbReference type="RuleBase" id="RU362098"/>
    </source>
</evidence>
<dbReference type="AlphaFoldDB" id="A0A1H2TX16"/>
<proteinExistence type="inferred from homology"/>
<dbReference type="Gene3D" id="1.10.287.1770">
    <property type="match status" value="1"/>
</dbReference>
<feature type="binding site" evidence="15">
    <location>
        <position position="41"/>
    </location>
    <ligand>
        <name>Mg(2+)</name>
        <dbReference type="ChEBI" id="CHEBI:18420"/>
        <label>2</label>
    </ligand>
</feature>
<dbReference type="Proteomes" id="UP000198816">
    <property type="component" value="Unassembled WGS sequence"/>
</dbReference>
<dbReference type="NCBIfam" id="NF007105">
    <property type="entry name" value="PRK09554.1"/>
    <property type="match status" value="1"/>
</dbReference>
<feature type="binding site" evidence="14">
    <location>
        <begin position="52"/>
        <end position="56"/>
    </location>
    <ligand>
        <name>GTP</name>
        <dbReference type="ChEBI" id="CHEBI:37565"/>
        <label>1</label>
    </ligand>
</feature>